<dbReference type="PANTHER" id="PTHR15124:SF17">
    <property type="entry name" value="SELENOPROTEIN V"/>
    <property type="match status" value="1"/>
</dbReference>
<evidence type="ECO:0000256" key="1">
    <source>
        <dbReference type="ARBA" id="ARBA00023284"/>
    </source>
</evidence>
<dbReference type="NCBIfam" id="TIGR02174">
    <property type="entry name" value="CXXU_selWTH"/>
    <property type="match status" value="1"/>
</dbReference>
<accession>L5LEJ1</accession>
<evidence type="ECO:0000313" key="3">
    <source>
        <dbReference type="Proteomes" id="UP000010556"/>
    </source>
</evidence>
<dbReference type="InterPro" id="IPR036249">
    <property type="entry name" value="Thioredoxin-like_sf"/>
</dbReference>
<dbReference type="GO" id="GO:0005829">
    <property type="term" value="C:cytosol"/>
    <property type="evidence" value="ECO:0007669"/>
    <property type="project" value="TreeGrafter"/>
</dbReference>
<dbReference type="AlphaFoldDB" id="L5LEJ1"/>
<evidence type="ECO:0000313" key="2">
    <source>
        <dbReference type="EMBL" id="ELK24043.1"/>
    </source>
</evidence>
<dbReference type="Gene3D" id="3.40.30.10">
    <property type="entry name" value="Glutaredoxin"/>
    <property type="match status" value="1"/>
</dbReference>
<dbReference type="PANTHER" id="PTHR15124">
    <property type="entry name" value="SELENOPROTEIN W"/>
    <property type="match status" value="1"/>
</dbReference>
<dbReference type="EMBL" id="KB113092">
    <property type="protein sequence ID" value="ELK24043.1"/>
    <property type="molecule type" value="Genomic_DNA"/>
</dbReference>
<gene>
    <name evidence="2" type="ORF">MDA_GLEAN10002398</name>
</gene>
<keyword evidence="1" id="KW-0676">Redox-active center</keyword>
<name>L5LEJ1_MYODS</name>
<dbReference type="eggNOG" id="ENOG502RXFJ">
    <property type="taxonomic scope" value="Eukaryota"/>
</dbReference>
<dbReference type="InterPro" id="IPR011893">
    <property type="entry name" value="Selenoprotein_Rdx-typ"/>
</dbReference>
<sequence>MPILGSARFATFLPISTNTFASTSEYVQVDKRIVIRVTYCDFISFLQYILLKKSLEQQFPNCLHFEEDISEQATGEFEVFVDEKLVHSKKVILSKGPRQGRRLVVGSWIVGDTHVCALSPLCPER</sequence>
<organism evidence="2 3">
    <name type="scientific">Myotis davidii</name>
    <name type="common">David's myotis</name>
    <dbReference type="NCBI Taxonomy" id="225400"/>
    <lineage>
        <taxon>Eukaryota</taxon>
        <taxon>Metazoa</taxon>
        <taxon>Chordata</taxon>
        <taxon>Craniata</taxon>
        <taxon>Vertebrata</taxon>
        <taxon>Euteleostomi</taxon>
        <taxon>Mammalia</taxon>
        <taxon>Eutheria</taxon>
        <taxon>Laurasiatheria</taxon>
        <taxon>Chiroptera</taxon>
        <taxon>Yangochiroptera</taxon>
        <taxon>Vespertilionidae</taxon>
        <taxon>Myotis</taxon>
    </lineage>
</organism>
<dbReference type="Proteomes" id="UP000010556">
    <property type="component" value="Unassembled WGS sequence"/>
</dbReference>
<dbReference type="Pfam" id="PF10262">
    <property type="entry name" value="Rdx"/>
    <property type="match status" value="1"/>
</dbReference>
<keyword evidence="3" id="KW-1185">Reference proteome</keyword>
<reference evidence="3" key="1">
    <citation type="journal article" date="2013" name="Science">
        <title>Comparative analysis of bat genomes provides insight into the evolution of flight and immunity.</title>
        <authorList>
            <person name="Zhang G."/>
            <person name="Cowled C."/>
            <person name="Shi Z."/>
            <person name="Huang Z."/>
            <person name="Bishop-Lilly K.A."/>
            <person name="Fang X."/>
            <person name="Wynne J.W."/>
            <person name="Xiong Z."/>
            <person name="Baker M.L."/>
            <person name="Zhao W."/>
            <person name="Tachedjian M."/>
            <person name="Zhu Y."/>
            <person name="Zhou P."/>
            <person name="Jiang X."/>
            <person name="Ng J."/>
            <person name="Yang L."/>
            <person name="Wu L."/>
            <person name="Xiao J."/>
            <person name="Feng Y."/>
            <person name="Chen Y."/>
            <person name="Sun X."/>
            <person name="Zhang Y."/>
            <person name="Marsh G.A."/>
            <person name="Crameri G."/>
            <person name="Broder C.C."/>
            <person name="Frey K.G."/>
            <person name="Wang L.F."/>
            <person name="Wang J."/>
        </authorList>
    </citation>
    <scope>NUCLEOTIDE SEQUENCE [LARGE SCALE GENOMIC DNA]</scope>
</reference>
<dbReference type="SUPFAM" id="SSF52833">
    <property type="entry name" value="Thioredoxin-like"/>
    <property type="match status" value="1"/>
</dbReference>
<dbReference type="InterPro" id="IPR051441">
    <property type="entry name" value="SelW_related"/>
</dbReference>
<proteinExistence type="predicted"/>
<protein>
    <submittedName>
        <fullName evidence="2">Selenoprotein V</fullName>
    </submittedName>
</protein>